<dbReference type="Gene3D" id="2.30.29.30">
    <property type="entry name" value="Pleckstrin-homology domain (PH domain)/Phosphotyrosine-binding domain (PTB)"/>
    <property type="match status" value="2"/>
</dbReference>
<dbReference type="SMART" id="SM00233">
    <property type="entry name" value="PH"/>
    <property type="match status" value="1"/>
</dbReference>
<evidence type="ECO:0000259" key="2">
    <source>
        <dbReference type="PROSITE" id="PS50003"/>
    </source>
</evidence>
<dbReference type="InterPro" id="IPR011993">
    <property type="entry name" value="PH-like_dom_sf"/>
</dbReference>
<feature type="domain" description="PH" evidence="2">
    <location>
        <begin position="187"/>
        <end position="296"/>
    </location>
</feature>
<protein>
    <submittedName>
        <fullName evidence="3">PH domain-containing protein</fullName>
    </submittedName>
</protein>
<evidence type="ECO:0000313" key="3">
    <source>
        <dbReference type="WBParaSite" id="HNAJ_0000517601-mRNA-1"/>
    </source>
</evidence>
<dbReference type="PANTHER" id="PTHR45858">
    <property type="entry name" value="FERM DOMAIN CONTAINING PROTEIN"/>
    <property type="match status" value="1"/>
</dbReference>
<accession>A0A0R3TDN7</accession>
<name>A0A0R3TDN7_RODNA</name>
<dbReference type="STRING" id="102285.A0A0R3TDN7"/>
<feature type="domain" description="PH" evidence="2">
    <location>
        <begin position="1"/>
        <end position="89"/>
    </location>
</feature>
<dbReference type="InterPro" id="IPR001849">
    <property type="entry name" value="PH_domain"/>
</dbReference>
<dbReference type="AlphaFoldDB" id="A0A0R3TDN7"/>
<dbReference type="PANTHER" id="PTHR45858:SF1">
    <property type="entry name" value="FERM DOMAIN-CONTAINING PROTEIN 7"/>
    <property type="match status" value="1"/>
</dbReference>
<dbReference type="PROSITE" id="PS50003">
    <property type="entry name" value="PH_DOMAIN"/>
    <property type="match status" value="2"/>
</dbReference>
<sequence>LSLHNAGLESSINTSVSFSEGICQEEMTSVQNSTVNRQRHSDKIEKTQSTGTLSSAIKAAHTRTHRVVFAAPSEEQKHLWVNALNKVIGQEKSGEDKSQLHSISSSQLIPRNLSKRDQLDSKDGSDAKSSIMEAPSDVISNTDGNYLGLLGPRSHVQQTVLRCSGLAYVCWHRRLSVSLDNILNANQYEISGYLLRKFKSSCGWQKLWSVFTDFTLFFYKSPEEFTPIASLPLLGYRLESARPSSTTVAMSGDADDQTLHKSEVLQLTYKSHVYYFRTDTPVSFERWHTALSSALNPLSYENK</sequence>
<evidence type="ECO:0000256" key="1">
    <source>
        <dbReference type="SAM" id="MobiDB-lite"/>
    </source>
</evidence>
<feature type="compositionally biased region" description="Basic and acidic residues" evidence="1">
    <location>
        <begin position="114"/>
        <end position="126"/>
    </location>
</feature>
<dbReference type="InterPro" id="IPR051835">
    <property type="entry name" value="RAC1-GEF"/>
</dbReference>
<reference evidence="3" key="1">
    <citation type="submission" date="2017-02" db="UniProtKB">
        <authorList>
            <consortium name="WormBaseParasite"/>
        </authorList>
    </citation>
    <scope>IDENTIFICATION</scope>
</reference>
<dbReference type="Pfam" id="PF00169">
    <property type="entry name" value="PH"/>
    <property type="match status" value="1"/>
</dbReference>
<dbReference type="GO" id="GO:0005085">
    <property type="term" value="F:guanyl-nucleotide exchange factor activity"/>
    <property type="evidence" value="ECO:0007669"/>
    <property type="project" value="TreeGrafter"/>
</dbReference>
<feature type="region of interest" description="Disordered" evidence="1">
    <location>
        <begin position="30"/>
        <end position="54"/>
    </location>
</feature>
<proteinExistence type="predicted"/>
<dbReference type="WBParaSite" id="HNAJ_0000517601-mRNA-1">
    <property type="protein sequence ID" value="HNAJ_0000517601-mRNA-1"/>
    <property type="gene ID" value="HNAJ_0000517601"/>
</dbReference>
<dbReference type="SUPFAM" id="SSF50729">
    <property type="entry name" value="PH domain-like"/>
    <property type="match status" value="2"/>
</dbReference>
<organism evidence="3">
    <name type="scientific">Rodentolepis nana</name>
    <name type="common">Dwarf tapeworm</name>
    <name type="synonym">Hymenolepis nana</name>
    <dbReference type="NCBI Taxonomy" id="102285"/>
    <lineage>
        <taxon>Eukaryota</taxon>
        <taxon>Metazoa</taxon>
        <taxon>Spiralia</taxon>
        <taxon>Lophotrochozoa</taxon>
        <taxon>Platyhelminthes</taxon>
        <taxon>Cestoda</taxon>
        <taxon>Eucestoda</taxon>
        <taxon>Cyclophyllidea</taxon>
        <taxon>Hymenolepididae</taxon>
        <taxon>Rodentolepis</taxon>
    </lineage>
</organism>
<feature type="region of interest" description="Disordered" evidence="1">
    <location>
        <begin position="114"/>
        <end position="136"/>
    </location>
</feature>